<accession>A0AAP3XQZ7</accession>
<evidence type="ECO:0000313" key="3">
    <source>
        <dbReference type="Proteomes" id="UP001301140"/>
    </source>
</evidence>
<organism evidence="2 3">
    <name type="scientific">Marinimicrococcus flavescens</name>
    <dbReference type="NCBI Taxonomy" id="3031815"/>
    <lineage>
        <taxon>Bacteria</taxon>
        <taxon>Pseudomonadati</taxon>
        <taxon>Pseudomonadota</taxon>
        <taxon>Alphaproteobacteria</taxon>
        <taxon>Geminicoccales</taxon>
        <taxon>Geminicoccaceae</taxon>
        <taxon>Marinimicrococcus</taxon>
    </lineage>
</organism>
<name>A0AAP3XQZ7_9PROT</name>
<gene>
    <name evidence="2" type="ORF">PZ740_06760</name>
</gene>
<evidence type="ECO:0000256" key="1">
    <source>
        <dbReference type="SAM" id="MobiDB-lite"/>
    </source>
</evidence>
<feature type="compositionally biased region" description="Basic and acidic residues" evidence="1">
    <location>
        <begin position="150"/>
        <end position="159"/>
    </location>
</feature>
<feature type="non-terminal residue" evidence="2">
    <location>
        <position position="1"/>
    </location>
</feature>
<dbReference type="AlphaFoldDB" id="A0AAP3XQZ7"/>
<keyword evidence="3" id="KW-1185">Reference proteome</keyword>
<feature type="region of interest" description="Disordered" evidence="1">
    <location>
        <begin position="16"/>
        <end position="123"/>
    </location>
</feature>
<dbReference type="EMBL" id="JARGEQ010000065">
    <property type="protein sequence ID" value="MDF1586080.1"/>
    <property type="molecule type" value="Genomic_DNA"/>
</dbReference>
<comment type="caution">
    <text evidence="2">The sequence shown here is derived from an EMBL/GenBank/DDBJ whole genome shotgun (WGS) entry which is preliminary data.</text>
</comment>
<evidence type="ECO:0000313" key="2">
    <source>
        <dbReference type="EMBL" id="MDF1586080.1"/>
    </source>
</evidence>
<feature type="region of interest" description="Disordered" evidence="1">
    <location>
        <begin position="139"/>
        <end position="173"/>
    </location>
</feature>
<reference evidence="2 3" key="1">
    <citation type="submission" date="2023-03" db="EMBL/GenBank/DDBJ databases">
        <title>YIM 152171 draft genome.</title>
        <authorList>
            <person name="Yang Z."/>
        </authorList>
    </citation>
    <scope>NUCLEOTIDE SEQUENCE [LARGE SCALE GENOMIC DNA]</scope>
    <source>
        <strain evidence="2 3">YIM 152171</strain>
    </source>
</reference>
<feature type="compositionally biased region" description="Polar residues" evidence="1">
    <location>
        <begin position="98"/>
        <end position="115"/>
    </location>
</feature>
<feature type="non-terminal residue" evidence="2">
    <location>
        <position position="173"/>
    </location>
</feature>
<dbReference type="Proteomes" id="UP001301140">
    <property type="component" value="Unassembled WGS sequence"/>
</dbReference>
<sequence length="173" mass="18188">ERLDALERCVLDGGGAAAAVREGARPSPATAPRYRARLQRGHEQAMRERAAARTLRGRKTGENANPRPPPTRSMSWPGFSPCAALLANSNPTPPASKQRGNSRQPGRQRPSATNPNPRPGMAARLAELEAEAAADPAHLMTGLLAMRGGGGKDEPEPAARRAPASSKRAGRGP</sequence>
<protein>
    <submittedName>
        <fullName evidence="2">Uncharacterized protein</fullName>
    </submittedName>
</protein>
<proteinExistence type="predicted"/>
<feature type="compositionally biased region" description="Basic and acidic residues" evidence="1">
    <location>
        <begin position="40"/>
        <end position="51"/>
    </location>
</feature>